<dbReference type="Proteomes" id="UP000325211">
    <property type="component" value="Chromosome"/>
</dbReference>
<organism evidence="2 3">
    <name type="scientific">Streptomyces venezuelae</name>
    <dbReference type="NCBI Taxonomy" id="54571"/>
    <lineage>
        <taxon>Bacteria</taxon>
        <taxon>Bacillati</taxon>
        <taxon>Actinomycetota</taxon>
        <taxon>Actinomycetes</taxon>
        <taxon>Kitasatosporales</taxon>
        <taxon>Streptomycetaceae</taxon>
        <taxon>Streptomyces</taxon>
    </lineage>
</organism>
<dbReference type="PANTHER" id="PTHR43610">
    <property type="entry name" value="BLL6696 PROTEIN"/>
    <property type="match status" value="1"/>
</dbReference>
<protein>
    <submittedName>
        <fullName evidence="2">GNAT family N-acetyltransferase</fullName>
    </submittedName>
</protein>
<dbReference type="Pfam" id="PF13302">
    <property type="entry name" value="Acetyltransf_3"/>
    <property type="match status" value="1"/>
</dbReference>
<dbReference type="AlphaFoldDB" id="A0A5P2DBJ9"/>
<dbReference type="SUPFAM" id="SSF55729">
    <property type="entry name" value="Acyl-CoA N-acyltransferases (Nat)"/>
    <property type="match status" value="1"/>
</dbReference>
<dbReference type="GO" id="GO:0016747">
    <property type="term" value="F:acyltransferase activity, transferring groups other than amino-acyl groups"/>
    <property type="evidence" value="ECO:0007669"/>
    <property type="project" value="InterPro"/>
</dbReference>
<dbReference type="PROSITE" id="PS51186">
    <property type="entry name" value="GNAT"/>
    <property type="match status" value="1"/>
</dbReference>
<dbReference type="EMBL" id="CP029190">
    <property type="protein sequence ID" value="QES52456.1"/>
    <property type="molecule type" value="Genomic_DNA"/>
</dbReference>
<reference evidence="2 3" key="1">
    <citation type="submission" date="2018-05" db="EMBL/GenBank/DDBJ databases">
        <title>Streptomyces venezuelae.</title>
        <authorList>
            <person name="Kim W."/>
            <person name="Lee N."/>
            <person name="Cho B.-K."/>
        </authorList>
    </citation>
    <scope>NUCLEOTIDE SEQUENCE [LARGE SCALE GENOMIC DNA]</scope>
    <source>
        <strain evidence="2 3">ATCC 21782</strain>
    </source>
</reference>
<evidence type="ECO:0000259" key="1">
    <source>
        <dbReference type="PROSITE" id="PS51186"/>
    </source>
</evidence>
<dbReference type="InterPro" id="IPR000182">
    <property type="entry name" value="GNAT_dom"/>
</dbReference>
<gene>
    <name evidence="2" type="ORF">DEJ50_16735</name>
</gene>
<accession>A0A5P2DBJ9</accession>
<name>A0A5P2DBJ9_STRVZ</name>
<dbReference type="OrthoDB" id="9795199at2"/>
<dbReference type="RefSeq" id="WP_150208791.1">
    <property type="nucleotide sequence ID" value="NZ_CP029190.1"/>
</dbReference>
<dbReference type="PANTHER" id="PTHR43610:SF1">
    <property type="entry name" value="N-ACETYLTRANSFERASE DOMAIN-CONTAINING PROTEIN"/>
    <property type="match status" value="1"/>
</dbReference>
<dbReference type="InterPro" id="IPR016181">
    <property type="entry name" value="Acyl_CoA_acyltransferase"/>
</dbReference>
<evidence type="ECO:0000313" key="3">
    <source>
        <dbReference type="Proteomes" id="UP000325211"/>
    </source>
</evidence>
<feature type="domain" description="N-acetyltransferase" evidence="1">
    <location>
        <begin position="18"/>
        <end position="184"/>
    </location>
</feature>
<dbReference type="Gene3D" id="3.40.630.30">
    <property type="match status" value="1"/>
</dbReference>
<sequence length="204" mass="22465">MRQDAPVLDALTLTGDHVRLEPLAQRHHDGLCEAIRDGELWNLAVTLVPHPDEVRSWIDDAQAAHAAGTDLAFATVDLATGRIAGSTRYLKVVPEHRRLEIGWTFIGRSWQRTAVNSEAKLLMLGHAFETLGMQRVELLTDARNATSRAAIARIGATQEGILRRHMVMWDGAVRDSVVFAITDEDWPAAKAALTARLARPAAPR</sequence>
<proteinExistence type="predicted"/>
<evidence type="ECO:0000313" key="2">
    <source>
        <dbReference type="EMBL" id="QES52456.1"/>
    </source>
</evidence>
<keyword evidence="2" id="KW-0808">Transferase</keyword>